<evidence type="ECO:0000256" key="2">
    <source>
        <dbReference type="SAM" id="Phobius"/>
    </source>
</evidence>
<name>A0A0W8FP61_9ZZZZ</name>
<keyword evidence="2" id="KW-1133">Transmembrane helix</keyword>
<evidence type="ECO:0000313" key="3">
    <source>
        <dbReference type="EMBL" id="KUG22662.1"/>
    </source>
</evidence>
<evidence type="ECO:0008006" key="4">
    <source>
        <dbReference type="Google" id="ProtNLM"/>
    </source>
</evidence>
<dbReference type="InterPro" id="IPR052928">
    <property type="entry name" value="Desiccation-related_membrane"/>
</dbReference>
<sequence>MEDQEKTKVNFFKGLFIGGALGALAGILFAPKSGKELRSDIKDKGNKILNDGKEIYADASTKAKEIFAEVKHQANDLKEDAEDAGEKIAGKVQEKMGQIRKVLSN</sequence>
<dbReference type="PANTHER" id="PTHR35792">
    <property type="entry name" value="GENERAL STRESS PROTEIN"/>
    <property type="match status" value="1"/>
</dbReference>
<dbReference type="InterPro" id="IPR024623">
    <property type="entry name" value="YtxH"/>
</dbReference>
<keyword evidence="1" id="KW-0175">Coiled coil</keyword>
<accession>A0A0W8FP61</accession>
<comment type="caution">
    <text evidence="3">The sequence shown here is derived from an EMBL/GenBank/DDBJ whole genome shotgun (WGS) entry which is preliminary data.</text>
</comment>
<feature type="transmembrane region" description="Helical" evidence="2">
    <location>
        <begin position="12"/>
        <end position="30"/>
    </location>
</feature>
<protein>
    <recommendedName>
        <fullName evidence="4">Gas vesicle protein</fullName>
    </recommendedName>
</protein>
<keyword evidence="2" id="KW-0472">Membrane</keyword>
<keyword evidence="2" id="KW-0812">Transmembrane</keyword>
<reference evidence="3" key="1">
    <citation type="journal article" date="2015" name="Proc. Natl. Acad. Sci. U.S.A.">
        <title>Networks of energetic and metabolic interactions define dynamics in microbial communities.</title>
        <authorList>
            <person name="Embree M."/>
            <person name="Liu J.K."/>
            <person name="Al-Bassam M.M."/>
            <person name="Zengler K."/>
        </authorList>
    </citation>
    <scope>NUCLEOTIDE SEQUENCE</scope>
</reference>
<organism evidence="3">
    <name type="scientific">hydrocarbon metagenome</name>
    <dbReference type="NCBI Taxonomy" id="938273"/>
    <lineage>
        <taxon>unclassified sequences</taxon>
        <taxon>metagenomes</taxon>
        <taxon>ecological metagenomes</taxon>
    </lineage>
</organism>
<dbReference type="PANTHER" id="PTHR35792:SF2">
    <property type="entry name" value="GENERAL STRESS PROTEIN"/>
    <property type="match status" value="1"/>
</dbReference>
<feature type="coiled-coil region" evidence="1">
    <location>
        <begin position="67"/>
        <end position="94"/>
    </location>
</feature>
<dbReference type="Pfam" id="PF12732">
    <property type="entry name" value="YtxH"/>
    <property type="match status" value="1"/>
</dbReference>
<proteinExistence type="predicted"/>
<dbReference type="EMBL" id="LNQE01000946">
    <property type="protein sequence ID" value="KUG22662.1"/>
    <property type="molecule type" value="Genomic_DNA"/>
</dbReference>
<gene>
    <name evidence="3" type="ORF">ASZ90_007557</name>
</gene>
<evidence type="ECO:0000256" key="1">
    <source>
        <dbReference type="SAM" id="Coils"/>
    </source>
</evidence>
<dbReference type="AlphaFoldDB" id="A0A0W8FP61"/>